<dbReference type="AlphaFoldDB" id="A0A5P1FDK6"/>
<protein>
    <submittedName>
        <fullName evidence="1">Uncharacterized protein</fullName>
    </submittedName>
</protein>
<evidence type="ECO:0000313" key="1">
    <source>
        <dbReference type="EMBL" id="ONK76475.1"/>
    </source>
</evidence>
<accession>A0A5P1FDK6</accession>
<name>A0A5P1FDK6_ASPOF</name>
<sequence length="124" mass="13687">MSKITRFTTLSNSSIWIYKLAESEGLGSGPRPTAAFEQVSSLSIFFEAHALARGTIINWKGMVNTMTSLTRRKGNICNIRSKCTPIEPPLCRLNSWDESDGAARRECRSRVGAELDCLGCERSA</sequence>
<dbReference type="Proteomes" id="UP000243459">
    <property type="component" value="Chromosome 3"/>
</dbReference>
<dbReference type="EMBL" id="CM007383">
    <property type="protein sequence ID" value="ONK76475.1"/>
    <property type="molecule type" value="Genomic_DNA"/>
</dbReference>
<keyword evidence="2" id="KW-1185">Reference proteome</keyword>
<reference evidence="2" key="1">
    <citation type="journal article" date="2017" name="Nat. Commun.">
        <title>The asparagus genome sheds light on the origin and evolution of a young Y chromosome.</title>
        <authorList>
            <person name="Harkess A."/>
            <person name="Zhou J."/>
            <person name="Xu C."/>
            <person name="Bowers J.E."/>
            <person name="Van der Hulst R."/>
            <person name="Ayyampalayam S."/>
            <person name="Mercati F."/>
            <person name="Riccardi P."/>
            <person name="McKain M.R."/>
            <person name="Kakrana A."/>
            <person name="Tang H."/>
            <person name="Ray J."/>
            <person name="Groenendijk J."/>
            <person name="Arikit S."/>
            <person name="Mathioni S.M."/>
            <person name="Nakano M."/>
            <person name="Shan H."/>
            <person name="Telgmann-Rauber A."/>
            <person name="Kanno A."/>
            <person name="Yue Z."/>
            <person name="Chen H."/>
            <person name="Li W."/>
            <person name="Chen Y."/>
            <person name="Xu X."/>
            <person name="Zhang Y."/>
            <person name="Luo S."/>
            <person name="Chen H."/>
            <person name="Gao J."/>
            <person name="Mao Z."/>
            <person name="Pires J.C."/>
            <person name="Luo M."/>
            <person name="Kudrna D."/>
            <person name="Wing R.A."/>
            <person name="Meyers B.C."/>
            <person name="Yi K."/>
            <person name="Kong H."/>
            <person name="Lavrijsen P."/>
            <person name="Sunseri F."/>
            <person name="Falavigna A."/>
            <person name="Ye Y."/>
            <person name="Leebens-Mack J.H."/>
            <person name="Chen G."/>
        </authorList>
    </citation>
    <scope>NUCLEOTIDE SEQUENCE [LARGE SCALE GENOMIC DNA]</scope>
    <source>
        <strain evidence="2">cv. DH0086</strain>
    </source>
</reference>
<dbReference type="Gramene" id="ONK76475">
    <property type="protein sequence ID" value="ONK76475"/>
    <property type="gene ID" value="A4U43_C03F28350"/>
</dbReference>
<evidence type="ECO:0000313" key="2">
    <source>
        <dbReference type="Proteomes" id="UP000243459"/>
    </source>
</evidence>
<organism evidence="1 2">
    <name type="scientific">Asparagus officinalis</name>
    <name type="common">Garden asparagus</name>
    <dbReference type="NCBI Taxonomy" id="4686"/>
    <lineage>
        <taxon>Eukaryota</taxon>
        <taxon>Viridiplantae</taxon>
        <taxon>Streptophyta</taxon>
        <taxon>Embryophyta</taxon>
        <taxon>Tracheophyta</taxon>
        <taxon>Spermatophyta</taxon>
        <taxon>Magnoliopsida</taxon>
        <taxon>Liliopsida</taxon>
        <taxon>Asparagales</taxon>
        <taxon>Asparagaceae</taxon>
        <taxon>Asparagoideae</taxon>
        <taxon>Asparagus</taxon>
    </lineage>
</organism>
<proteinExistence type="predicted"/>
<gene>
    <name evidence="1" type="ORF">A4U43_C03F28350</name>
</gene>